<keyword evidence="1" id="KW-0472">Membrane</keyword>
<evidence type="ECO:0000256" key="1">
    <source>
        <dbReference type="SAM" id="Phobius"/>
    </source>
</evidence>
<accession>A0A856MGI9</accession>
<sequence>MTLINVDVQIIYKLSTLSAQSLYVASISQTTGASQSNFNKETYNNIDYLLGFFLTFVLLGFILGCLLQYKRYQKLRPKRKAEILKAFETLQKIQNIRPEIDETVPSQRKQQIETLEKIWKMKL</sequence>
<dbReference type="RefSeq" id="WP_171976014.1">
    <property type="nucleotide sequence ID" value="NZ_CAWOXK010000001.1"/>
</dbReference>
<keyword evidence="3" id="KW-1185">Reference proteome</keyword>
<proteinExistence type="predicted"/>
<reference evidence="2 3" key="1">
    <citation type="submission" date="2018-06" db="EMBL/GenBank/DDBJ databases">
        <title>Comparative genomics of Brasilonema spp. strains.</title>
        <authorList>
            <person name="Alvarenga D.O."/>
            <person name="Fiore M.F."/>
            <person name="Varani A.M."/>
        </authorList>
    </citation>
    <scope>NUCLEOTIDE SEQUENCE [LARGE SCALE GENOMIC DNA]</scope>
    <source>
        <strain evidence="2 3">CENA114</strain>
    </source>
</reference>
<evidence type="ECO:0000313" key="3">
    <source>
        <dbReference type="Proteomes" id="UP000503129"/>
    </source>
</evidence>
<evidence type="ECO:0000313" key="2">
    <source>
        <dbReference type="EMBL" id="QDL08207.1"/>
    </source>
</evidence>
<gene>
    <name evidence="2" type="ORF">DP114_10105</name>
</gene>
<dbReference type="Proteomes" id="UP000503129">
    <property type="component" value="Chromosome"/>
</dbReference>
<keyword evidence="1" id="KW-1133">Transmembrane helix</keyword>
<keyword evidence="1" id="KW-0812">Transmembrane</keyword>
<dbReference type="KEGG" id="bsen:DP114_10105"/>
<protein>
    <recommendedName>
        <fullName evidence="4">Transmembrane protein</fullName>
    </recommendedName>
</protein>
<feature type="transmembrane region" description="Helical" evidence="1">
    <location>
        <begin position="48"/>
        <end position="69"/>
    </location>
</feature>
<dbReference type="EMBL" id="CP030118">
    <property type="protein sequence ID" value="QDL08207.1"/>
    <property type="molecule type" value="Genomic_DNA"/>
</dbReference>
<dbReference type="AlphaFoldDB" id="A0A856MGI9"/>
<organism evidence="2 3">
    <name type="scientific">Brasilonema sennae CENA114</name>
    <dbReference type="NCBI Taxonomy" id="415709"/>
    <lineage>
        <taxon>Bacteria</taxon>
        <taxon>Bacillati</taxon>
        <taxon>Cyanobacteriota</taxon>
        <taxon>Cyanophyceae</taxon>
        <taxon>Nostocales</taxon>
        <taxon>Scytonemataceae</taxon>
        <taxon>Brasilonema</taxon>
        <taxon>Bromeliae group (in: Brasilonema)</taxon>
    </lineage>
</organism>
<name>A0A856MGI9_9CYAN</name>
<evidence type="ECO:0008006" key="4">
    <source>
        <dbReference type="Google" id="ProtNLM"/>
    </source>
</evidence>